<dbReference type="Proteomes" id="UP000625711">
    <property type="component" value="Unassembled WGS sequence"/>
</dbReference>
<dbReference type="AlphaFoldDB" id="A0A834IVM8"/>
<comment type="caution">
    <text evidence="1">The sequence shown here is derived from an EMBL/GenBank/DDBJ whole genome shotgun (WGS) entry which is preliminary data.</text>
</comment>
<keyword evidence="2" id="KW-1185">Reference proteome</keyword>
<gene>
    <name evidence="1" type="ORF">GWI33_000190</name>
</gene>
<organism evidence="1 2">
    <name type="scientific">Rhynchophorus ferrugineus</name>
    <name type="common">Red palm weevil</name>
    <name type="synonym">Curculio ferrugineus</name>
    <dbReference type="NCBI Taxonomy" id="354439"/>
    <lineage>
        <taxon>Eukaryota</taxon>
        <taxon>Metazoa</taxon>
        <taxon>Ecdysozoa</taxon>
        <taxon>Arthropoda</taxon>
        <taxon>Hexapoda</taxon>
        <taxon>Insecta</taxon>
        <taxon>Pterygota</taxon>
        <taxon>Neoptera</taxon>
        <taxon>Endopterygota</taxon>
        <taxon>Coleoptera</taxon>
        <taxon>Polyphaga</taxon>
        <taxon>Cucujiformia</taxon>
        <taxon>Curculionidae</taxon>
        <taxon>Dryophthorinae</taxon>
        <taxon>Rhynchophorus</taxon>
    </lineage>
</organism>
<evidence type="ECO:0000313" key="1">
    <source>
        <dbReference type="EMBL" id="KAF7287837.1"/>
    </source>
</evidence>
<accession>A0A834IVM8</accession>
<sequence>MDQRVPSRGSSGPERAESVLCSRAGRLRELTQMPALHGTKSCLVRNFNFGTGTAANVAGYVASDFHPRWGTCPRDRPTSCQLPVPCHFLFIFGL</sequence>
<proteinExistence type="predicted"/>
<protein>
    <submittedName>
        <fullName evidence="1">Uncharacterized protein</fullName>
    </submittedName>
</protein>
<dbReference type="EMBL" id="JAACXV010000002">
    <property type="protein sequence ID" value="KAF7287837.1"/>
    <property type="molecule type" value="Genomic_DNA"/>
</dbReference>
<evidence type="ECO:0000313" key="2">
    <source>
        <dbReference type="Proteomes" id="UP000625711"/>
    </source>
</evidence>
<name>A0A834IVM8_RHYFE</name>
<reference evidence="1" key="1">
    <citation type="submission" date="2020-08" db="EMBL/GenBank/DDBJ databases">
        <title>Genome sequencing and assembly of the red palm weevil Rhynchophorus ferrugineus.</title>
        <authorList>
            <person name="Dias G.B."/>
            <person name="Bergman C.M."/>
            <person name="Manee M."/>
        </authorList>
    </citation>
    <scope>NUCLEOTIDE SEQUENCE</scope>
    <source>
        <strain evidence="1">AA-2017</strain>
        <tissue evidence="1">Whole larva</tissue>
    </source>
</reference>